<reference evidence="6 7" key="1">
    <citation type="submission" date="2020-02" db="EMBL/GenBank/DDBJ databases">
        <title>complete genome sequence of Rhodobacteraceae bacterium.</title>
        <authorList>
            <person name="Park J."/>
            <person name="Kim Y.-S."/>
            <person name="Kim K.-H."/>
        </authorList>
    </citation>
    <scope>NUCLEOTIDE SEQUENCE [LARGE SCALE GENOMIC DNA]</scope>
    <source>
        <strain evidence="6 7">RR4-56</strain>
    </source>
</reference>
<dbReference type="EMBL" id="CP049056">
    <property type="protein sequence ID" value="QIE54936.1"/>
    <property type="molecule type" value="Genomic_DNA"/>
</dbReference>
<dbReference type="Pfam" id="PF00440">
    <property type="entry name" value="TetR_N"/>
    <property type="match status" value="1"/>
</dbReference>
<dbReference type="InterPro" id="IPR023772">
    <property type="entry name" value="DNA-bd_HTH_TetR-type_CS"/>
</dbReference>
<dbReference type="Gene3D" id="1.10.357.10">
    <property type="entry name" value="Tetracycline Repressor, domain 2"/>
    <property type="match status" value="1"/>
</dbReference>
<feature type="DNA-binding region" description="H-T-H motif" evidence="4">
    <location>
        <begin position="29"/>
        <end position="48"/>
    </location>
</feature>
<evidence type="ECO:0000256" key="2">
    <source>
        <dbReference type="ARBA" id="ARBA00023125"/>
    </source>
</evidence>
<keyword evidence="1" id="KW-0805">Transcription regulation</keyword>
<dbReference type="InterPro" id="IPR001647">
    <property type="entry name" value="HTH_TetR"/>
</dbReference>
<protein>
    <submittedName>
        <fullName evidence="6">Helix-turn-helix transcriptional regulator</fullName>
    </submittedName>
</protein>
<dbReference type="PRINTS" id="PR00455">
    <property type="entry name" value="HTHTETR"/>
</dbReference>
<dbReference type="PANTHER" id="PTHR47506:SF1">
    <property type="entry name" value="HTH-TYPE TRANSCRIPTIONAL REGULATOR YJDC"/>
    <property type="match status" value="1"/>
</dbReference>
<dbReference type="SUPFAM" id="SSF46689">
    <property type="entry name" value="Homeodomain-like"/>
    <property type="match status" value="1"/>
</dbReference>
<evidence type="ECO:0000259" key="5">
    <source>
        <dbReference type="PROSITE" id="PS50977"/>
    </source>
</evidence>
<accession>A0A7L5BXG1</accession>
<evidence type="ECO:0000313" key="7">
    <source>
        <dbReference type="Proteomes" id="UP000503336"/>
    </source>
</evidence>
<evidence type="ECO:0000256" key="3">
    <source>
        <dbReference type="ARBA" id="ARBA00023163"/>
    </source>
</evidence>
<evidence type="ECO:0000313" key="6">
    <source>
        <dbReference type="EMBL" id="QIE54936.1"/>
    </source>
</evidence>
<dbReference type="Gene3D" id="1.10.10.60">
    <property type="entry name" value="Homeodomain-like"/>
    <property type="match status" value="1"/>
</dbReference>
<dbReference type="Proteomes" id="UP000503336">
    <property type="component" value="Chromosome"/>
</dbReference>
<dbReference type="InterPro" id="IPR011075">
    <property type="entry name" value="TetR_C"/>
</dbReference>
<evidence type="ECO:0000256" key="1">
    <source>
        <dbReference type="ARBA" id="ARBA00023015"/>
    </source>
</evidence>
<evidence type="ECO:0000256" key="4">
    <source>
        <dbReference type="PROSITE-ProRule" id="PRU00335"/>
    </source>
</evidence>
<dbReference type="SUPFAM" id="SSF48498">
    <property type="entry name" value="Tetracyclin repressor-like, C-terminal domain"/>
    <property type="match status" value="1"/>
</dbReference>
<keyword evidence="3" id="KW-0804">Transcription</keyword>
<dbReference type="AlphaFoldDB" id="A0A7L5BXG1"/>
<feature type="domain" description="HTH tetR-type" evidence="5">
    <location>
        <begin position="6"/>
        <end position="66"/>
    </location>
</feature>
<dbReference type="PANTHER" id="PTHR47506">
    <property type="entry name" value="TRANSCRIPTIONAL REGULATORY PROTEIN"/>
    <property type="match status" value="1"/>
</dbReference>
<keyword evidence="7" id="KW-1185">Reference proteome</keyword>
<dbReference type="GO" id="GO:0003677">
    <property type="term" value="F:DNA binding"/>
    <property type="evidence" value="ECO:0007669"/>
    <property type="project" value="UniProtKB-UniRule"/>
</dbReference>
<dbReference type="RefSeq" id="WP_165096003.1">
    <property type="nucleotide sequence ID" value="NZ_CP049056.1"/>
</dbReference>
<gene>
    <name evidence="6" type="ORF">G5B40_05410</name>
</gene>
<dbReference type="KEGG" id="hdh:G5B40_05410"/>
<dbReference type="PROSITE" id="PS50977">
    <property type="entry name" value="HTH_TETR_2"/>
    <property type="match status" value="1"/>
</dbReference>
<dbReference type="InterPro" id="IPR009057">
    <property type="entry name" value="Homeodomain-like_sf"/>
</dbReference>
<dbReference type="PROSITE" id="PS01081">
    <property type="entry name" value="HTH_TETR_1"/>
    <property type="match status" value="1"/>
</dbReference>
<dbReference type="Pfam" id="PF16925">
    <property type="entry name" value="TetR_C_13"/>
    <property type="match status" value="1"/>
</dbReference>
<keyword evidence="2 4" id="KW-0238">DNA-binding</keyword>
<dbReference type="InterPro" id="IPR036271">
    <property type="entry name" value="Tet_transcr_reg_TetR-rel_C_sf"/>
</dbReference>
<sequence length="201" mass="21265">MVGVIRFDRDAALDAAAALFWRKGYDCASIQDLEAATGLGRGSLYNAFGDKEALFLAALERYAETVSAPLLRHLEAADIGAGVNALLAELVGRIERTETPPGCLVTNTCVAAAGAPAAERFAAARLRAMERALESAFEKARANGRLAADADPRALARFYTAVAQSLNLMHKALDDRETMADVARTALSALPLVGAPPQPIR</sequence>
<name>A0A7L5BXG1_9RHOB</name>
<proteinExistence type="predicted"/>
<organism evidence="6 7">
    <name type="scientific">Pikeienuella piscinae</name>
    <dbReference type="NCBI Taxonomy" id="2748098"/>
    <lineage>
        <taxon>Bacteria</taxon>
        <taxon>Pseudomonadati</taxon>
        <taxon>Pseudomonadota</taxon>
        <taxon>Alphaproteobacteria</taxon>
        <taxon>Rhodobacterales</taxon>
        <taxon>Paracoccaceae</taxon>
        <taxon>Pikeienuella</taxon>
    </lineage>
</organism>